<dbReference type="InterPro" id="IPR005821">
    <property type="entry name" value="Ion_trans_dom"/>
</dbReference>
<dbReference type="Gene3D" id="1.10.287.70">
    <property type="match status" value="1"/>
</dbReference>
<feature type="transmembrane region" description="Helical" evidence="6">
    <location>
        <begin position="254"/>
        <end position="277"/>
    </location>
</feature>
<dbReference type="Gene3D" id="1.20.120.350">
    <property type="entry name" value="Voltage-gated potassium channels. Chain C"/>
    <property type="match status" value="1"/>
</dbReference>
<accession>A0A7S0ZV59</accession>
<evidence type="ECO:0000256" key="1">
    <source>
        <dbReference type="ARBA" id="ARBA00004141"/>
    </source>
</evidence>
<dbReference type="PANTHER" id="PTHR10037:SF62">
    <property type="entry name" value="SODIUM CHANNEL PROTEIN 60E"/>
    <property type="match status" value="1"/>
</dbReference>
<protein>
    <recommendedName>
        <fullName evidence="7">Ion transport domain-containing protein</fullName>
    </recommendedName>
</protein>
<feature type="transmembrane region" description="Helical" evidence="6">
    <location>
        <begin position="182"/>
        <end position="206"/>
    </location>
</feature>
<evidence type="ECO:0000256" key="3">
    <source>
        <dbReference type="ARBA" id="ARBA00022989"/>
    </source>
</evidence>
<feature type="compositionally biased region" description="Polar residues" evidence="5">
    <location>
        <begin position="11"/>
        <end position="28"/>
    </location>
</feature>
<evidence type="ECO:0000256" key="4">
    <source>
        <dbReference type="ARBA" id="ARBA00023136"/>
    </source>
</evidence>
<name>A0A7S0ZV59_NOCSC</name>
<gene>
    <name evidence="8" type="ORF">NSCI0253_LOCUS7974</name>
</gene>
<evidence type="ECO:0000259" key="7">
    <source>
        <dbReference type="Pfam" id="PF00520"/>
    </source>
</evidence>
<proteinExistence type="predicted"/>
<dbReference type="InterPro" id="IPR027359">
    <property type="entry name" value="Volt_channel_dom_sf"/>
</dbReference>
<feature type="region of interest" description="Disordered" evidence="5">
    <location>
        <begin position="1"/>
        <end position="28"/>
    </location>
</feature>
<evidence type="ECO:0000256" key="6">
    <source>
        <dbReference type="SAM" id="Phobius"/>
    </source>
</evidence>
<dbReference type="EMBL" id="HBFQ01011380">
    <property type="protein sequence ID" value="CAD8833626.1"/>
    <property type="molecule type" value="Transcribed_RNA"/>
</dbReference>
<reference evidence="8" key="1">
    <citation type="submission" date="2021-01" db="EMBL/GenBank/DDBJ databases">
        <authorList>
            <person name="Corre E."/>
            <person name="Pelletier E."/>
            <person name="Niang G."/>
            <person name="Scheremetjew M."/>
            <person name="Finn R."/>
            <person name="Kale V."/>
            <person name="Holt S."/>
            <person name="Cochrane G."/>
            <person name="Meng A."/>
            <person name="Brown T."/>
            <person name="Cohen L."/>
        </authorList>
    </citation>
    <scope>NUCLEOTIDE SEQUENCE</scope>
</reference>
<feature type="transmembrane region" description="Helical" evidence="6">
    <location>
        <begin position="289"/>
        <end position="307"/>
    </location>
</feature>
<comment type="subcellular location">
    <subcellularLocation>
        <location evidence="1">Membrane</location>
        <topology evidence="1">Multi-pass membrane protein</topology>
    </subcellularLocation>
</comment>
<dbReference type="Pfam" id="PF00520">
    <property type="entry name" value="Ion_trans"/>
    <property type="match status" value="1"/>
</dbReference>
<keyword evidence="2 6" id="KW-0812">Transmembrane</keyword>
<dbReference type="InterPro" id="IPR018247">
    <property type="entry name" value="EF_Hand_1_Ca_BS"/>
</dbReference>
<dbReference type="AlphaFoldDB" id="A0A7S0ZV59"/>
<evidence type="ECO:0000256" key="2">
    <source>
        <dbReference type="ARBA" id="ARBA00022692"/>
    </source>
</evidence>
<dbReference type="PANTHER" id="PTHR10037">
    <property type="entry name" value="VOLTAGE-GATED CATION CHANNEL CALCIUM AND SODIUM"/>
    <property type="match status" value="1"/>
</dbReference>
<dbReference type="SUPFAM" id="SSF81324">
    <property type="entry name" value="Voltage-gated potassium channels"/>
    <property type="match status" value="1"/>
</dbReference>
<feature type="domain" description="Ion transport" evidence="7">
    <location>
        <begin position="112"/>
        <end position="349"/>
    </location>
</feature>
<sequence length="501" mass="56402">METVPLPGSVGENQDSPDSLSRNISRNTVRLRRSVTNGRSQESCHTTHDEDIEAKKKSLAKKMFRDRDLSWSLFPDKTEMKQAMEDALLATRARKVDLYHNTGLAQSIVTSSWLEGVTNVVIMCNAVWIGFDVDLNPEPLLVNAHFMFQLMENIFCVYYLTEWILRLFALKDKKHIVMDPGLMFDTILVVLTIIEVWVITFVMVVASSSGTPVWLGDSQVLRMLRLVRLQRAARIVRLLRVVPELVIMVRGMVAALRSVAMTLLLLGIIIYIFAICFRSLTDGTELGESLFRNIPQTWVSLLLYGAIPDHGPFVFEMADHNVGLAAISLFFVFVASLTVLNLLVGVLVEVVGIVSAAEKEAIAANFVKESLTSILLSRDVDFNGDHKISLQEFEALLLQPEVVRCVRQLDIDVTGLLELSDMLFQGGKELTFPELFSWLLQLRGGNTCTVRDMVDMRKFMLQELVFVESGITARLDYYLGGKHEPQDDEDKLAPSRSAWNE</sequence>
<feature type="transmembrane region" description="Helical" evidence="6">
    <location>
        <begin position="143"/>
        <end position="161"/>
    </location>
</feature>
<dbReference type="GO" id="GO:0001518">
    <property type="term" value="C:voltage-gated sodium channel complex"/>
    <property type="evidence" value="ECO:0007669"/>
    <property type="project" value="TreeGrafter"/>
</dbReference>
<evidence type="ECO:0000313" key="8">
    <source>
        <dbReference type="EMBL" id="CAD8833626.1"/>
    </source>
</evidence>
<dbReference type="GO" id="GO:0005248">
    <property type="term" value="F:voltage-gated sodium channel activity"/>
    <property type="evidence" value="ECO:0007669"/>
    <property type="project" value="TreeGrafter"/>
</dbReference>
<dbReference type="InterPro" id="IPR043203">
    <property type="entry name" value="VGCC_Ca_Na"/>
</dbReference>
<keyword evidence="4 6" id="KW-0472">Membrane</keyword>
<feature type="transmembrane region" description="Helical" evidence="6">
    <location>
        <begin position="327"/>
        <end position="351"/>
    </location>
</feature>
<organism evidence="8">
    <name type="scientific">Noctiluca scintillans</name>
    <name type="common">Sea sparkle</name>
    <name type="synonym">Red tide dinoflagellate</name>
    <dbReference type="NCBI Taxonomy" id="2966"/>
    <lineage>
        <taxon>Eukaryota</taxon>
        <taxon>Sar</taxon>
        <taxon>Alveolata</taxon>
        <taxon>Dinophyceae</taxon>
        <taxon>Noctilucales</taxon>
        <taxon>Noctilucaceae</taxon>
        <taxon>Noctiluca</taxon>
    </lineage>
</organism>
<dbReference type="PROSITE" id="PS00018">
    <property type="entry name" value="EF_HAND_1"/>
    <property type="match status" value="1"/>
</dbReference>
<keyword evidence="3 6" id="KW-1133">Transmembrane helix</keyword>
<evidence type="ECO:0000256" key="5">
    <source>
        <dbReference type="SAM" id="MobiDB-lite"/>
    </source>
</evidence>